<comment type="caution">
    <text evidence="2">The sequence shown here is derived from an EMBL/GenBank/DDBJ whole genome shotgun (WGS) entry which is preliminary data.</text>
</comment>
<gene>
    <name evidence="2" type="ORF">ABCS64_07395</name>
</gene>
<evidence type="ECO:0000313" key="2">
    <source>
        <dbReference type="EMBL" id="MFA9950142.1"/>
    </source>
</evidence>
<accession>A0ABV4UEY2</accession>
<dbReference type="EMBL" id="JBEUWX010000002">
    <property type="protein sequence ID" value="MFA9950142.1"/>
    <property type="molecule type" value="Genomic_DNA"/>
</dbReference>
<feature type="transmembrane region" description="Helical" evidence="1">
    <location>
        <begin position="23"/>
        <end position="41"/>
    </location>
</feature>
<dbReference type="Proteomes" id="UP001574673">
    <property type="component" value="Unassembled WGS sequence"/>
</dbReference>
<reference evidence="3" key="1">
    <citation type="submission" date="2024-06" db="EMBL/GenBank/DDBJ databases">
        <title>Radixoralia hellwigii gen. nov., sp nov., isolated from a root canal in the human oral cavity.</title>
        <authorList>
            <person name="Bartsch S."/>
            <person name="Wittmer A."/>
            <person name="Schulz A.-K."/>
            <person name="Neumann-Schaal M."/>
            <person name="Wolf J."/>
            <person name="Gronow S."/>
            <person name="Tennert C."/>
            <person name="Haecker G."/>
            <person name="Cieplik F."/>
            <person name="Al-Ahmad A."/>
        </authorList>
    </citation>
    <scope>NUCLEOTIDE SEQUENCE [LARGE SCALE GENOMIC DNA]</scope>
    <source>
        <strain evidence="3">Wk13</strain>
    </source>
</reference>
<keyword evidence="3" id="KW-1185">Reference proteome</keyword>
<evidence type="ECO:0000256" key="1">
    <source>
        <dbReference type="SAM" id="Phobius"/>
    </source>
</evidence>
<organism evidence="2 3">
    <name type="scientific">Dentiradicibacter hellwigii</name>
    <dbReference type="NCBI Taxonomy" id="3149053"/>
    <lineage>
        <taxon>Bacteria</taxon>
        <taxon>Pseudomonadati</taxon>
        <taxon>Pseudomonadota</taxon>
        <taxon>Betaproteobacteria</taxon>
        <taxon>Rhodocyclales</taxon>
        <taxon>Rhodocyclaceae</taxon>
        <taxon>Dentiradicibacter</taxon>
    </lineage>
</organism>
<evidence type="ECO:0000313" key="3">
    <source>
        <dbReference type="Proteomes" id="UP001574673"/>
    </source>
</evidence>
<name>A0ABV4UEY2_9RHOO</name>
<keyword evidence="1" id="KW-1133">Transmembrane helix</keyword>
<keyword evidence="1" id="KW-0812">Transmembrane</keyword>
<keyword evidence="1" id="KW-0472">Membrane</keyword>
<dbReference type="RefSeq" id="WP_418891220.1">
    <property type="nucleotide sequence ID" value="NZ_JBEUWX010000002.1"/>
</dbReference>
<protein>
    <submittedName>
        <fullName evidence="2">Uncharacterized protein</fullName>
    </submittedName>
</protein>
<proteinExistence type="predicted"/>
<sequence length="48" mass="5043">MAAFDVSPVTSCSSLINLALPPFLHPVGIAFSLIAVLRAGAHFRSSFL</sequence>